<keyword evidence="2 5" id="KW-0645">Protease</keyword>
<evidence type="ECO:0000256" key="2">
    <source>
        <dbReference type="ARBA" id="ARBA00022670"/>
    </source>
</evidence>
<dbReference type="PROSITE" id="PS50106">
    <property type="entry name" value="PDZ"/>
    <property type="match status" value="1"/>
</dbReference>
<dbReference type="Gene3D" id="3.90.226.10">
    <property type="entry name" value="2-enoyl-CoA Hydratase, Chain A, domain 1"/>
    <property type="match status" value="1"/>
</dbReference>
<feature type="transmembrane region" description="Helical" evidence="6">
    <location>
        <begin position="7"/>
        <end position="26"/>
    </location>
</feature>
<accession>A0A1G2SXW6</accession>
<evidence type="ECO:0000256" key="1">
    <source>
        <dbReference type="ARBA" id="ARBA00009179"/>
    </source>
</evidence>
<dbReference type="Proteomes" id="UP000178538">
    <property type="component" value="Unassembled WGS sequence"/>
</dbReference>
<comment type="similarity">
    <text evidence="1 5">Belongs to the peptidase S41A family.</text>
</comment>
<dbReference type="InterPro" id="IPR001478">
    <property type="entry name" value="PDZ"/>
</dbReference>
<evidence type="ECO:0000256" key="5">
    <source>
        <dbReference type="RuleBase" id="RU004404"/>
    </source>
</evidence>
<gene>
    <name evidence="8" type="ORF">A2832_00910</name>
</gene>
<dbReference type="GO" id="GO:0030288">
    <property type="term" value="C:outer membrane-bounded periplasmic space"/>
    <property type="evidence" value="ECO:0007669"/>
    <property type="project" value="TreeGrafter"/>
</dbReference>
<keyword evidence="4 5" id="KW-0720">Serine protease</keyword>
<protein>
    <recommendedName>
        <fullName evidence="7">PDZ domain-containing protein</fullName>
    </recommendedName>
</protein>
<dbReference type="GO" id="GO:0004175">
    <property type="term" value="F:endopeptidase activity"/>
    <property type="evidence" value="ECO:0007669"/>
    <property type="project" value="TreeGrafter"/>
</dbReference>
<comment type="caution">
    <text evidence="8">The sequence shown here is derived from an EMBL/GenBank/DDBJ whole genome shotgun (WGS) entry which is preliminary data.</text>
</comment>
<dbReference type="FunFam" id="2.30.42.10:FF:000063">
    <property type="entry name" value="Peptidase, S41 family"/>
    <property type="match status" value="1"/>
</dbReference>
<evidence type="ECO:0000259" key="7">
    <source>
        <dbReference type="PROSITE" id="PS50106"/>
    </source>
</evidence>
<dbReference type="PANTHER" id="PTHR32060">
    <property type="entry name" value="TAIL-SPECIFIC PROTEASE"/>
    <property type="match status" value="1"/>
</dbReference>
<dbReference type="SUPFAM" id="SSF50156">
    <property type="entry name" value="PDZ domain-like"/>
    <property type="match status" value="1"/>
</dbReference>
<dbReference type="CDD" id="cd06782">
    <property type="entry name" value="cpPDZ_CPP-like"/>
    <property type="match status" value="1"/>
</dbReference>
<evidence type="ECO:0000313" key="8">
    <source>
        <dbReference type="EMBL" id="OHA89834.1"/>
    </source>
</evidence>
<dbReference type="Pfam" id="PF03572">
    <property type="entry name" value="Peptidase_S41"/>
    <property type="match status" value="1"/>
</dbReference>
<keyword evidence="6" id="KW-1133">Transmembrane helix</keyword>
<dbReference type="Pfam" id="PF00595">
    <property type="entry name" value="PDZ"/>
    <property type="match status" value="1"/>
</dbReference>
<dbReference type="AlphaFoldDB" id="A0A1G2SXW6"/>
<sequence length="406" mass="43722">MEFLRKHAAILGTGAAIAIIFYAVGFNAGEESFSPTVVGIENTDEGRPLDVDFAPFWKAWNLINEKYVPASTTAKTVNGEEKVWGAIEGLADSLGDPYTVFFPPVESEMFESDIRGNFEGVGMEIVAQDGAITVIAPLKNSPASRAGLMAGDKIIKVGDRTTSSLSTEDAVQLIRGPKGTKVSLTIFRTGVKEPFEVQVTRDVINIPTISTKSLPGGIFVIELYSFSAQSPNLFRGALREFILSDSDKLILDLRGNPGGYLEAAIDMASWFLPASKVVVREDFGSSREEKVYRSKGYDIFTDNLNFVILVDGGSASASEILAGALAEHNRAILVGDKTFGKGSVQELIDVTSNTSIKITVARWLTPNGVSISDQGIEPGYVVKMTPADRQAGKDPQLDKAVEILTK</sequence>
<keyword evidence="6" id="KW-0812">Transmembrane</keyword>
<dbReference type="NCBIfam" id="TIGR00225">
    <property type="entry name" value="prc"/>
    <property type="match status" value="1"/>
</dbReference>
<dbReference type="InterPro" id="IPR029045">
    <property type="entry name" value="ClpP/crotonase-like_dom_sf"/>
</dbReference>
<keyword evidence="6" id="KW-0472">Membrane</keyword>
<proteinExistence type="inferred from homology"/>
<dbReference type="SMART" id="SM00245">
    <property type="entry name" value="TSPc"/>
    <property type="match status" value="1"/>
</dbReference>
<reference evidence="8 9" key="1">
    <citation type="journal article" date="2016" name="Nat. Commun.">
        <title>Thousands of microbial genomes shed light on interconnected biogeochemical processes in an aquifer system.</title>
        <authorList>
            <person name="Anantharaman K."/>
            <person name="Brown C.T."/>
            <person name="Hug L.A."/>
            <person name="Sharon I."/>
            <person name="Castelle C.J."/>
            <person name="Probst A.J."/>
            <person name="Thomas B.C."/>
            <person name="Singh A."/>
            <person name="Wilkins M.J."/>
            <person name="Karaoz U."/>
            <person name="Brodie E.L."/>
            <person name="Williams K.H."/>
            <person name="Hubbard S.S."/>
            <person name="Banfield J.F."/>
        </authorList>
    </citation>
    <scope>NUCLEOTIDE SEQUENCE [LARGE SCALE GENOMIC DNA]</scope>
</reference>
<dbReference type="SUPFAM" id="SSF52096">
    <property type="entry name" value="ClpP/crotonase"/>
    <property type="match status" value="1"/>
</dbReference>
<dbReference type="InterPro" id="IPR036034">
    <property type="entry name" value="PDZ_sf"/>
</dbReference>
<dbReference type="CDD" id="cd07560">
    <property type="entry name" value="Peptidase_S41_CPP"/>
    <property type="match status" value="1"/>
</dbReference>
<organism evidence="8 9">
    <name type="scientific">Candidatus Zambryskibacteria bacterium RIFCSPHIGHO2_01_FULL_44_22b</name>
    <dbReference type="NCBI Taxonomy" id="1802737"/>
    <lineage>
        <taxon>Bacteria</taxon>
        <taxon>Candidatus Zambryskiibacteriota</taxon>
    </lineage>
</organism>
<feature type="domain" description="PDZ" evidence="7">
    <location>
        <begin position="115"/>
        <end position="175"/>
    </location>
</feature>
<dbReference type="InterPro" id="IPR005151">
    <property type="entry name" value="Tail-specific_protease"/>
</dbReference>
<name>A0A1G2SXW6_9BACT</name>
<dbReference type="STRING" id="1802737.A2832_00910"/>
<dbReference type="PANTHER" id="PTHR32060:SF30">
    <property type="entry name" value="CARBOXY-TERMINAL PROCESSING PROTEASE CTPA"/>
    <property type="match status" value="1"/>
</dbReference>
<dbReference type="InterPro" id="IPR004447">
    <property type="entry name" value="Peptidase_S41A"/>
</dbReference>
<dbReference type="SMART" id="SM00228">
    <property type="entry name" value="PDZ"/>
    <property type="match status" value="1"/>
</dbReference>
<dbReference type="Gene3D" id="2.30.42.10">
    <property type="match status" value="1"/>
</dbReference>
<dbReference type="GO" id="GO:0008236">
    <property type="term" value="F:serine-type peptidase activity"/>
    <property type="evidence" value="ECO:0007669"/>
    <property type="project" value="UniProtKB-KW"/>
</dbReference>
<dbReference type="GO" id="GO:0006508">
    <property type="term" value="P:proteolysis"/>
    <property type="evidence" value="ECO:0007669"/>
    <property type="project" value="UniProtKB-KW"/>
</dbReference>
<dbReference type="Gene3D" id="3.30.750.44">
    <property type="match status" value="1"/>
</dbReference>
<keyword evidence="3 5" id="KW-0378">Hydrolase</keyword>
<dbReference type="GO" id="GO:0007165">
    <property type="term" value="P:signal transduction"/>
    <property type="evidence" value="ECO:0007669"/>
    <property type="project" value="TreeGrafter"/>
</dbReference>
<evidence type="ECO:0000313" key="9">
    <source>
        <dbReference type="Proteomes" id="UP000178538"/>
    </source>
</evidence>
<dbReference type="EMBL" id="MHVG01000024">
    <property type="protein sequence ID" value="OHA89834.1"/>
    <property type="molecule type" value="Genomic_DNA"/>
</dbReference>
<evidence type="ECO:0000256" key="3">
    <source>
        <dbReference type="ARBA" id="ARBA00022801"/>
    </source>
</evidence>
<evidence type="ECO:0000256" key="6">
    <source>
        <dbReference type="SAM" id="Phobius"/>
    </source>
</evidence>
<evidence type="ECO:0000256" key="4">
    <source>
        <dbReference type="ARBA" id="ARBA00022825"/>
    </source>
</evidence>